<proteinExistence type="predicted"/>
<protein>
    <submittedName>
        <fullName evidence="1">Uncharacterized protein</fullName>
    </submittedName>
</protein>
<evidence type="ECO:0000313" key="1">
    <source>
        <dbReference type="EMBL" id="KAA6394024.1"/>
    </source>
</evidence>
<evidence type="ECO:0000313" key="2">
    <source>
        <dbReference type="Proteomes" id="UP000324800"/>
    </source>
</evidence>
<dbReference type="Proteomes" id="UP000324800">
    <property type="component" value="Unassembled WGS sequence"/>
</dbReference>
<name>A0A5J4WG89_9EUKA</name>
<dbReference type="EMBL" id="SNRW01002071">
    <property type="protein sequence ID" value="KAA6394024.1"/>
    <property type="molecule type" value="Genomic_DNA"/>
</dbReference>
<dbReference type="AlphaFoldDB" id="A0A5J4WG89"/>
<sequence length="129" mass="15160">MCEYSFTFSKVVQRQCLFTQQNFIDWTELRVQTSSRCGTDVMGSSDGHKISRLLASPFYSSRMFVAKKSILLVCTPVMASNIFTIRRRQLLRLKKLPNLISEFWLLDRDCDRCPCGELWWVEVHKQSRL</sequence>
<accession>A0A5J4WG89</accession>
<reference evidence="1 2" key="1">
    <citation type="submission" date="2019-03" db="EMBL/GenBank/DDBJ databases">
        <title>Single cell metagenomics reveals metabolic interactions within the superorganism composed of flagellate Streblomastix strix and complex community of Bacteroidetes bacteria on its surface.</title>
        <authorList>
            <person name="Treitli S.C."/>
            <person name="Kolisko M."/>
            <person name="Husnik F."/>
            <person name="Keeling P."/>
            <person name="Hampl V."/>
        </authorList>
    </citation>
    <scope>NUCLEOTIDE SEQUENCE [LARGE SCALE GENOMIC DNA]</scope>
    <source>
        <strain evidence="1">ST1C</strain>
    </source>
</reference>
<comment type="caution">
    <text evidence="1">The sequence shown here is derived from an EMBL/GenBank/DDBJ whole genome shotgun (WGS) entry which is preliminary data.</text>
</comment>
<organism evidence="1 2">
    <name type="scientific">Streblomastix strix</name>
    <dbReference type="NCBI Taxonomy" id="222440"/>
    <lineage>
        <taxon>Eukaryota</taxon>
        <taxon>Metamonada</taxon>
        <taxon>Preaxostyla</taxon>
        <taxon>Oxymonadida</taxon>
        <taxon>Streblomastigidae</taxon>
        <taxon>Streblomastix</taxon>
    </lineage>
</organism>
<gene>
    <name evidence="1" type="ORF">EZS28_010452</name>
</gene>